<dbReference type="GO" id="GO:0016567">
    <property type="term" value="P:protein ubiquitination"/>
    <property type="evidence" value="ECO:0007669"/>
    <property type="project" value="InterPro"/>
</dbReference>
<dbReference type="EMBL" id="AOGT01000424">
    <property type="protein sequence ID" value="EMG49981.1"/>
    <property type="molecule type" value="Genomic_DNA"/>
</dbReference>
<evidence type="ECO:0000256" key="6">
    <source>
        <dbReference type="ARBA" id="ARBA00022692"/>
    </source>
</evidence>
<evidence type="ECO:0000256" key="8">
    <source>
        <dbReference type="ARBA" id="ARBA00022737"/>
    </source>
</evidence>
<evidence type="ECO:0000256" key="14">
    <source>
        <dbReference type="PROSITE-ProRule" id="PRU00175"/>
    </source>
</evidence>
<feature type="region of interest" description="Disordered" evidence="15">
    <location>
        <begin position="1"/>
        <end position="30"/>
    </location>
</feature>
<dbReference type="eggNOG" id="KOG1815">
    <property type="taxonomic scope" value="Eukaryota"/>
</dbReference>
<evidence type="ECO:0000256" key="13">
    <source>
        <dbReference type="ARBA" id="ARBA00023136"/>
    </source>
</evidence>
<dbReference type="EC" id="2.3.2.31" evidence="4"/>
<dbReference type="GO" id="GO:0005737">
    <property type="term" value="C:cytoplasm"/>
    <property type="evidence" value="ECO:0007669"/>
    <property type="project" value="UniProtKB-ARBA"/>
</dbReference>
<comment type="caution">
    <text evidence="18">The sequence shown here is derived from an EMBL/GenBank/DDBJ whole genome shotgun (WGS) entry which is preliminary data.</text>
</comment>
<keyword evidence="10" id="KW-0833">Ubl conjugation pathway</keyword>
<evidence type="ECO:0000256" key="1">
    <source>
        <dbReference type="ARBA" id="ARBA00001798"/>
    </source>
</evidence>
<dbReference type="Pfam" id="PF00097">
    <property type="entry name" value="zf-C3HC4"/>
    <property type="match status" value="1"/>
</dbReference>
<dbReference type="InterPro" id="IPR001841">
    <property type="entry name" value="Znf_RING"/>
</dbReference>
<keyword evidence="12" id="KW-1133">Transmembrane helix</keyword>
<comment type="catalytic activity">
    <reaction evidence="1">
        <text>[E2 ubiquitin-conjugating enzyme]-S-ubiquitinyl-L-cysteine + [acceptor protein]-L-lysine = [E2 ubiquitin-conjugating enzyme]-L-cysteine + [acceptor protein]-N(6)-ubiquitinyl-L-lysine.</text>
        <dbReference type="EC" id="2.3.2.31"/>
    </reaction>
</comment>
<dbReference type="AlphaFoldDB" id="M3ITQ9"/>
<dbReference type="PROSITE" id="PS50089">
    <property type="entry name" value="ZF_RING_2"/>
    <property type="match status" value="2"/>
</dbReference>
<evidence type="ECO:0000256" key="11">
    <source>
        <dbReference type="ARBA" id="ARBA00022833"/>
    </source>
</evidence>
<dbReference type="InterPro" id="IPR013083">
    <property type="entry name" value="Znf_RING/FYVE/PHD"/>
</dbReference>
<evidence type="ECO:0000256" key="10">
    <source>
        <dbReference type="ARBA" id="ARBA00022786"/>
    </source>
</evidence>
<keyword evidence="11" id="KW-0862">Zinc</keyword>
<comment type="subcellular location">
    <subcellularLocation>
        <location evidence="2">Membrane</location>
        <topology evidence="2">Single-pass membrane protein</topology>
    </subcellularLocation>
</comment>
<dbReference type="FunFam" id="1.20.120.1750:FF:000022">
    <property type="entry name" value="RBR-type E3 ubiquitin transferase"/>
    <property type="match status" value="1"/>
</dbReference>
<dbReference type="InterPro" id="IPR018957">
    <property type="entry name" value="Znf_C3HC4_RING-type"/>
</dbReference>
<dbReference type="Pfam" id="PF19422">
    <property type="entry name" value="Ariadne"/>
    <property type="match status" value="1"/>
</dbReference>
<gene>
    <name evidence="18" type="ORF">G210_5029</name>
</gene>
<feature type="compositionally biased region" description="Acidic residues" evidence="15">
    <location>
        <begin position="1"/>
        <end position="19"/>
    </location>
</feature>
<keyword evidence="13" id="KW-0472">Membrane</keyword>
<dbReference type="GO" id="GO:0061630">
    <property type="term" value="F:ubiquitin protein ligase activity"/>
    <property type="evidence" value="ECO:0007669"/>
    <property type="project" value="UniProtKB-EC"/>
</dbReference>
<dbReference type="InterPro" id="IPR044066">
    <property type="entry name" value="TRIAD_supradom"/>
</dbReference>
<dbReference type="InterPro" id="IPR045840">
    <property type="entry name" value="Ariadne"/>
</dbReference>
<evidence type="ECO:0000256" key="4">
    <source>
        <dbReference type="ARBA" id="ARBA00012251"/>
    </source>
</evidence>
<dbReference type="STRING" id="1245528.M3ITQ9"/>
<organism evidence="18 19">
    <name type="scientific">Candida maltosa (strain Xu316)</name>
    <name type="common">Yeast</name>
    <dbReference type="NCBI Taxonomy" id="1245528"/>
    <lineage>
        <taxon>Eukaryota</taxon>
        <taxon>Fungi</taxon>
        <taxon>Dikarya</taxon>
        <taxon>Ascomycota</taxon>
        <taxon>Saccharomycotina</taxon>
        <taxon>Pichiomycetes</taxon>
        <taxon>Debaryomycetaceae</taxon>
        <taxon>Candida/Lodderomyces clade</taxon>
        <taxon>Candida</taxon>
    </lineage>
</organism>
<dbReference type="Pfam" id="PF01485">
    <property type="entry name" value="IBR"/>
    <property type="match status" value="1"/>
</dbReference>
<keyword evidence="8" id="KW-0677">Repeat</keyword>
<feature type="domain" description="RING-type" evidence="17">
    <location>
        <begin position="141"/>
        <end position="384"/>
    </location>
</feature>
<feature type="domain" description="RING-type" evidence="16">
    <location>
        <begin position="338"/>
        <end position="384"/>
    </location>
</feature>
<reference evidence="18 19" key="1">
    <citation type="submission" date="2013-02" db="EMBL/GenBank/DDBJ databases">
        <title>Genome sequence of Candida maltosa Xu316, a potential industrial strain for xylitol and ethanol production.</title>
        <authorList>
            <person name="Yu J."/>
            <person name="Wang Q."/>
            <person name="Geng X."/>
            <person name="Bao W."/>
            <person name="He P."/>
            <person name="Cai J."/>
        </authorList>
    </citation>
    <scope>NUCLEOTIDE SEQUENCE [LARGE SCALE GENOMIC DNA]</scope>
    <source>
        <strain evidence="19">Xu316</strain>
    </source>
</reference>
<keyword evidence="19" id="KW-1185">Reference proteome</keyword>
<dbReference type="GO" id="GO:0031090">
    <property type="term" value="C:organelle membrane"/>
    <property type="evidence" value="ECO:0007669"/>
    <property type="project" value="UniProtKB-ARBA"/>
</dbReference>
<dbReference type="OMA" id="QRAHVVN"/>
<dbReference type="Gene3D" id="1.20.120.1750">
    <property type="match status" value="1"/>
</dbReference>
<dbReference type="CDD" id="cd20356">
    <property type="entry name" value="Rcat_RBR_HHARI-like"/>
    <property type="match status" value="1"/>
</dbReference>
<evidence type="ECO:0000256" key="5">
    <source>
        <dbReference type="ARBA" id="ARBA00022679"/>
    </source>
</evidence>
<dbReference type="PROSITE" id="PS00518">
    <property type="entry name" value="ZF_RING_1"/>
    <property type="match status" value="2"/>
</dbReference>
<dbReference type="GO" id="GO:0008270">
    <property type="term" value="F:zinc ion binding"/>
    <property type="evidence" value="ECO:0007669"/>
    <property type="project" value="UniProtKB-KW"/>
</dbReference>
<feature type="domain" description="RING-type" evidence="16">
    <location>
        <begin position="145"/>
        <end position="189"/>
    </location>
</feature>
<evidence type="ECO:0000259" key="16">
    <source>
        <dbReference type="PROSITE" id="PS50089"/>
    </source>
</evidence>
<comment type="pathway">
    <text evidence="3">Protein modification; protein ubiquitination.</text>
</comment>
<evidence type="ECO:0000256" key="3">
    <source>
        <dbReference type="ARBA" id="ARBA00004906"/>
    </source>
</evidence>
<protein>
    <recommendedName>
        <fullName evidence="4">RBR-type E3 ubiquitin transferase</fullName>
        <ecNumber evidence="4">2.3.2.31</ecNumber>
    </recommendedName>
</protein>
<keyword evidence="5" id="KW-0808">Transferase</keyword>
<evidence type="ECO:0000259" key="17">
    <source>
        <dbReference type="PROSITE" id="PS51873"/>
    </source>
</evidence>
<dbReference type="FunFam" id="3.30.40.10:FF:000051">
    <property type="entry name" value="RBR-type E3 ubiquitin transferase"/>
    <property type="match status" value="1"/>
</dbReference>
<evidence type="ECO:0000256" key="15">
    <source>
        <dbReference type="SAM" id="MobiDB-lite"/>
    </source>
</evidence>
<dbReference type="PROSITE" id="PS51873">
    <property type="entry name" value="TRIAD"/>
    <property type="match status" value="1"/>
</dbReference>
<dbReference type="InterPro" id="IPR031127">
    <property type="entry name" value="E3_UB_ligase_RBR"/>
</dbReference>
<keyword evidence="6" id="KW-0812">Transmembrane</keyword>
<evidence type="ECO:0000313" key="18">
    <source>
        <dbReference type="EMBL" id="EMG49981.1"/>
    </source>
</evidence>
<name>M3ITQ9_CANMX</name>
<dbReference type="InterPro" id="IPR017907">
    <property type="entry name" value="Znf_RING_CS"/>
</dbReference>
<dbReference type="Proteomes" id="UP000011777">
    <property type="component" value="Unassembled WGS sequence"/>
</dbReference>
<dbReference type="OrthoDB" id="10009520at2759"/>
<dbReference type="SUPFAM" id="SSF57850">
    <property type="entry name" value="RING/U-box"/>
    <property type="match status" value="2"/>
</dbReference>
<dbReference type="Pfam" id="PF22191">
    <property type="entry name" value="IBR_1"/>
    <property type="match status" value="1"/>
</dbReference>
<proteinExistence type="predicted"/>
<dbReference type="SMART" id="SM00647">
    <property type="entry name" value="IBR"/>
    <property type="match status" value="2"/>
</dbReference>
<keyword evidence="9 14" id="KW-0863">Zinc-finger</keyword>
<evidence type="ECO:0000256" key="12">
    <source>
        <dbReference type="ARBA" id="ARBA00022989"/>
    </source>
</evidence>
<dbReference type="InterPro" id="IPR002867">
    <property type="entry name" value="IBR_dom"/>
</dbReference>
<evidence type="ECO:0000313" key="19">
    <source>
        <dbReference type="Proteomes" id="UP000011777"/>
    </source>
</evidence>
<dbReference type="HOGENOM" id="CLU_009823_4_1_1"/>
<evidence type="ECO:0000256" key="7">
    <source>
        <dbReference type="ARBA" id="ARBA00022723"/>
    </source>
</evidence>
<accession>M3ITQ9</accession>
<keyword evidence="7" id="KW-0479">Metal-binding</keyword>
<evidence type="ECO:0000256" key="9">
    <source>
        <dbReference type="ARBA" id="ARBA00022771"/>
    </source>
</evidence>
<dbReference type="Gene3D" id="3.30.40.10">
    <property type="entry name" value="Zinc/RING finger domain, C3HC4 (zinc finger)"/>
    <property type="match status" value="1"/>
</dbReference>
<evidence type="ECO:0000256" key="2">
    <source>
        <dbReference type="ARBA" id="ARBA00004167"/>
    </source>
</evidence>
<sequence>MSDFEEDDISFDYEDDEDNNSGFSFESDDENEQNIYEFEDRITEASTNSHEDSAMIGCNGTSYLPWTLQMFIQCHFLEPLKRLQKVQLNSCSEDDLLIMLHYKKWQVDEVINAFFENHDKLFENCGLPVGKSTNNKFEELEDYDCPICCETYTKGTFYSLTCDHKFCFNCYYQYLKNEIVKGHAGLITCMVPDCNYSIPHKDIAEIITLREVGENPNPISVEQPLTSNPLLLASARTLIGYKSKKYVWCPTTDCESFTELLYDPNGNSQSQQRALNDEKSVDISKVPIVGCTEHHEFCFQCVKENHLPCPCWVTQKWIKKCNDDSETANWIDANTHSCPKCHSSIEKNGGCNHMTCRKCKHEFCWVCLNDWTEHRNNYSCNRFRDDKVEDDIRKNRSRQTLERYLHFYKRFAIHENSMKADQKTLKNIEEVTRLYMEDRRESGQLNLSWNDIQFLLDAMRSLQNGRKTLKWTYCFAYYLKKSNFSQIFETNQDFLNQTVEDLSEIFEKIMDKKNKNKVDTIIKNKVKIINLSELVSSRQKTLIKSAEENLQHGLLSFET</sequence>
<dbReference type="PANTHER" id="PTHR11685">
    <property type="entry name" value="RBR FAMILY RING FINGER AND IBR DOMAIN-CONTAINING"/>
    <property type="match status" value="1"/>
</dbReference>